<reference evidence="1 2" key="1">
    <citation type="submission" date="2016-01" db="EMBL/GenBank/DDBJ databases">
        <authorList>
            <person name="Oliw E.H."/>
        </authorList>
    </citation>
    <scope>NUCLEOTIDE SEQUENCE [LARGE SCALE GENOMIC DNA]</scope>
    <source>
        <strain evidence="1 2">MJR7757A</strain>
    </source>
</reference>
<dbReference type="Proteomes" id="UP000070646">
    <property type="component" value="Unassembled WGS sequence"/>
</dbReference>
<dbReference type="InterPro" id="IPR021352">
    <property type="entry name" value="DUF2971"/>
</dbReference>
<organism evidence="1 2">
    <name type="scientific">Clostridium perfringens</name>
    <dbReference type="NCBI Taxonomy" id="1502"/>
    <lineage>
        <taxon>Bacteria</taxon>
        <taxon>Bacillati</taxon>
        <taxon>Bacillota</taxon>
        <taxon>Clostridia</taxon>
        <taxon>Eubacteriales</taxon>
        <taxon>Clostridiaceae</taxon>
        <taxon>Clostridium</taxon>
    </lineage>
</organism>
<gene>
    <name evidence="1" type="ORF">HMPREF3222_00106</name>
</gene>
<dbReference type="EMBL" id="LRPU01000005">
    <property type="protein sequence ID" value="KXA14781.1"/>
    <property type="molecule type" value="Genomic_DNA"/>
</dbReference>
<protein>
    <submittedName>
        <fullName evidence="1">Uncharacterized protein</fullName>
    </submittedName>
</protein>
<evidence type="ECO:0000313" key="1">
    <source>
        <dbReference type="EMBL" id="KXA14781.1"/>
    </source>
</evidence>
<sequence>MESWRSEINKLIYDDLFKNKEKIDKLIKKNGPKSLYKYKPINEYTISSIKNDQIWLTPPACFNDPYDCVLFANNKKIIEEKSQELLKSDFPRKVTTMVYDDLRDNDKDININEYLDNPLVRKNLGNILNQNNKDKEVCYKALNQSIEIAKNYKEEIKKVITIISEDITNSNTENIDNIFNKIHFSNITNMLSEKEEVNSLVQNEFDKLRNKFAIFCLTERNDNILMWSHYADKHSGICLEYECDKIKNLILPVIYSNNIIDLSEDILNDNYSAIFKGALIKSNYWIYEKEWRILYKNTKIDKDGFLIKFPRVKSIYLGCNVNKNDKKTITELANEKGIDLYQMKMKKDKFELIYEKVN</sequence>
<comment type="caution">
    <text evidence="1">The sequence shown here is derived from an EMBL/GenBank/DDBJ whole genome shotgun (WGS) entry which is preliminary data.</text>
</comment>
<dbReference type="RefSeq" id="WP_060794388.1">
    <property type="nucleotide sequence ID" value="NZ_JBCAOC010000002.1"/>
</dbReference>
<dbReference type="Pfam" id="PF11185">
    <property type="entry name" value="DUF2971"/>
    <property type="match status" value="1"/>
</dbReference>
<accession>A0A133NER2</accession>
<evidence type="ECO:0000313" key="2">
    <source>
        <dbReference type="Proteomes" id="UP000070646"/>
    </source>
</evidence>
<dbReference type="AlphaFoldDB" id="A0A133NER2"/>
<dbReference type="PATRIC" id="fig|1502.174.peg.108"/>
<proteinExistence type="predicted"/>
<name>A0A133NER2_CLOPF</name>